<feature type="signal peptide" evidence="1">
    <location>
        <begin position="1"/>
        <end position="18"/>
    </location>
</feature>
<gene>
    <name evidence="2" type="ORF">HNP37_003077</name>
</gene>
<reference evidence="2 3" key="1">
    <citation type="submission" date="2020-08" db="EMBL/GenBank/DDBJ databases">
        <title>Functional genomics of gut bacteria from endangered species of beetles.</title>
        <authorList>
            <person name="Carlos-Shanley C."/>
        </authorList>
    </citation>
    <scope>NUCLEOTIDE SEQUENCE [LARGE SCALE GENOMIC DNA]</scope>
    <source>
        <strain evidence="2 3">S00142</strain>
    </source>
</reference>
<name>A0A7W7IYR7_9FLAO</name>
<dbReference type="AlphaFoldDB" id="A0A7W7IYR7"/>
<evidence type="ECO:0000313" key="3">
    <source>
        <dbReference type="Proteomes" id="UP000561681"/>
    </source>
</evidence>
<evidence type="ECO:0000256" key="1">
    <source>
        <dbReference type="SAM" id="SignalP"/>
    </source>
</evidence>
<keyword evidence="3" id="KW-1185">Reference proteome</keyword>
<feature type="chain" id="PRO_5030590583" evidence="1">
    <location>
        <begin position="19"/>
        <end position="316"/>
    </location>
</feature>
<comment type="caution">
    <text evidence="2">The sequence shown here is derived from an EMBL/GenBank/DDBJ whole genome shotgun (WGS) entry which is preliminary data.</text>
</comment>
<dbReference type="Proteomes" id="UP000561681">
    <property type="component" value="Unassembled WGS sequence"/>
</dbReference>
<dbReference type="EMBL" id="JACHLD010000005">
    <property type="protein sequence ID" value="MBB4803002.1"/>
    <property type="molecule type" value="Genomic_DNA"/>
</dbReference>
<dbReference type="RefSeq" id="WP_184163761.1">
    <property type="nucleotide sequence ID" value="NZ_JACHLD010000005.1"/>
</dbReference>
<accession>A0A7W7IYR7</accession>
<organism evidence="2 3">
    <name type="scientific">Flavobacterium nitrogenifigens</name>
    <dbReference type="NCBI Taxonomy" id="1617283"/>
    <lineage>
        <taxon>Bacteria</taxon>
        <taxon>Pseudomonadati</taxon>
        <taxon>Bacteroidota</taxon>
        <taxon>Flavobacteriia</taxon>
        <taxon>Flavobacteriales</taxon>
        <taxon>Flavobacteriaceae</taxon>
        <taxon>Flavobacterium</taxon>
    </lineage>
</organism>
<evidence type="ECO:0000313" key="2">
    <source>
        <dbReference type="EMBL" id="MBB4803002.1"/>
    </source>
</evidence>
<keyword evidence="1" id="KW-0732">Signal</keyword>
<protein>
    <submittedName>
        <fullName evidence="2">Uncharacterized protein</fullName>
    </submittedName>
</protein>
<proteinExistence type="predicted"/>
<sequence>MKKTLLFAFAFFSFLSHAQEIEKITIPKGVVYNYTSVKTLEKAKKLLADNLSNKPDYKIVQDHLIIGPALWKRYKDNESLKKIEGRKIEFHVDNLILEGKTSQNLDESKIIWDEFKNEVANDYKIRKATPEELNYYWSVISFDIEEPLLIVETKEHNYILNLLNKNLKLLWLDEAPRSGTVHNLTNSPVVMYQNGEVIDTLSKGIKETKLEKLILLNSDQEIVENSSEEDINLIIEKTSKIFEQLFKDSQKSGKILVEIELKKKKNEIHYAVKDDLDLDIMKVFEQKINAEVYPNSRKNPIKLQLIFKVNSFNDTE</sequence>